<evidence type="ECO:0000313" key="1">
    <source>
        <dbReference type="EMBL" id="MCI74768.1"/>
    </source>
</evidence>
<reference evidence="1 2" key="1">
    <citation type="journal article" date="2018" name="Front. Plant Sci.">
        <title>Red Clover (Trifolium pratense) and Zigzag Clover (T. medium) - A Picture of Genomic Similarities and Differences.</title>
        <authorList>
            <person name="Dluhosova J."/>
            <person name="Istvanek J."/>
            <person name="Nedelnik J."/>
            <person name="Repkova J."/>
        </authorList>
    </citation>
    <scope>NUCLEOTIDE SEQUENCE [LARGE SCALE GENOMIC DNA]</scope>
    <source>
        <strain evidence="2">cv. 10/8</strain>
        <tissue evidence="1">Leaf</tissue>
    </source>
</reference>
<dbReference type="Proteomes" id="UP000265520">
    <property type="component" value="Unassembled WGS sequence"/>
</dbReference>
<sequence length="20" mass="2431">MEHLFRSYGRENINFAFKGN</sequence>
<accession>A0A392UPG8</accession>
<proteinExistence type="predicted"/>
<dbReference type="EMBL" id="LXQA010867336">
    <property type="protein sequence ID" value="MCI74768.1"/>
    <property type="molecule type" value="Genomic_DNA"/>
</dbReference>
<name>A0A392UPG8_9FABA</name>
<comment type="caution">
    <text evidence="1">The sequence shown here is derived from an EMBL/GenBank/DDBJ whole genome shotgun (WGS) entry which is preliminary data.</text>
</comment>
<evidence type="ECO:0000313" key="2">
    <source>
        <dbReference type="Proteomes" id="UP000265520"/>
    </source>
</evidence>
<keyword evidence="2" id="KW-1185">Reference proteome</keyword>
<protein>
    <submittedName>
        <fullName evidence="1">Uncharacterized protein</fullName>
    </submittedName>
</protein>
<organism evidence="1 2">
    <name type="scientific">Trifolium medium</name>
    <dbReference type="NCBI Taxonomy" id="97028"/>
    <lineage>
        <taxon>Eukaryota</taxon>
        <taxon>Viridiplantae</taxon>
        <taxon>Streptophyta</taxon>
        <taxon>Embryophyta</taxon>
        <taxon>Tracheophyta</taxon>
        <taxon>Spermatophyta</taxon>
        <taxon>Magnoliopsida</taxon>
        <taxon>eudicotyledons</taxon>
        <taxon>Gunneridae</taxon>
        <taxon>Pentapetalae</taxon>
        <taxon>rosids</taxon>
        <taxon>fabids</taxon>
        <taxon>Fabales</taxon>
        <taxon>Fabaceae</taxon>
        <taxon>Papilionoideae</taxon>
        <taxon>50 kb inversion clade</taxon>
        <taxon>NPAAA clade</taxon>
        <taxon>Hologalegina</taxon>
        <taxon>IRL clade</taxon>
        <taxon>Trifolieae</taxon>
        <taxon>Trifolium</taxon>
    </lineage>
</organism>
<feature type="non-terminal residue" evidence="1">
    <location>
        <position position="20"/>
    </location>
</feature>
<dbReference type="AlphaFoldDB" id="A0A392UPG8"/>